<proteinExistence type="predicted"/>
<keyword evidence="6" id="KW-0804">Transcription</keyword>
<evidence type="ECO:0000256" key="7">
    <source>
        <dbReference type="ARBA" id="ARBA00023242"/>
    </source>
</evidence>
<evidence type="ECO:0000256" key="3">
    <source>
        <dbReference type="ARBA" id="ARBA00023015"/>
    </source>
</evidence>
<feature type="region of interest" description="Disordered" evidence="8">
    <location>
        <begin position="1"/>
        <end position="342"/>
    </location>
</feature>
<dbReference type="InterPro" id="IPR036128">
    <property type="entry name" value="Plus3-like_sf"/>
</dbReference>
<keyword evidence="2" id="KW-0597">Phosphoprotein</keyword>
<feature type="domain" description="Plus3" evidence="9">
    <location>
        <begin position="343"/>
        <end position="474"/>
    </location>
</feature>
<evidence type="ECO:0000256" key="2">
    <source>
        <dbReference type="ARBA" id="ARBA00022553"/>
    </source>
</evidence>
<accession>A0A2J7QCQ3</accession>
<keyword evidence="4" id="KW-0175">Coiled coil</keyword>
<dbReference type="GO" id="GO:0003677">
    <property type="term" value="F:DNA binding"/>
    <property type="evidence" value="ECO:0007669"/>
    <property type="project" value="InterPro"/>
</dbReference>
<name>A0A2J7QCQ3_9NEOP</name>
<dbReference type="AlphaFoldDB" id="A0A2J7QCQ3"/>
<feature type="compositionally biased region" description="Basic and acidic residues" evidence="8">
    <location>
        <begin position="633"/>
        <end position="655"/>
    </location>
</feature>
<feature type="compositionally biased region" description="Low complexity" evidence="8">
    <location>
        <begin position="672"/>
        <end position="684"/>
    </location>
</feature>
<evidence type="ECO:0000256" key="4">
    <source>
        <dbReference type="ARBA" id="ARBA00023054"/>
    </source>
</evidence>
<feature type="region of interest" description="Disordered" evidence="8">
    <location>
        <begin position="672"/>
        <end position="709"/>
    </location>
</feature>
<feature type="compositionally biased region" description="Basic residues" evidence="8">
    <location>
        <begin position="71"/>
        <end position="89"/>
    </location>
</feature>
<sequence length="709" mass="82269">MVKRKNLIDSDSGESDESGSDLDSELLSLAKKKKMKQQEESVTESSNKKPENTFTDSDTSDSDDDWDARGSSKKKKKPKPARRTGKRTVTKSSSGSDSDSNRGKSSEPEEGEVSDTEGSDSDSSALSQEEFNDGYDENLMGDEEDQARLAQMTEKEREQEIFKRIEQREVMKTRFEIEKKLRLAKKQEMRKKRDQEKKREEKMDAKERSKERKKTVEENRGKVDKKAAAMNMLKARREERREREEKEKQQRIEQEKRREEEKEGVEREEEDGEQPEEKSSSLKTKLKASDIYSDDSGSETDKSDKAESRKRSSSSSSRSSSDSESDKKSVASSRTKSKKVQYVTKREELNKIRLSRHKMERFVHLPFFDRVVRGCFVRIGIGNHNGKPVYRVCEISGVCETGKIYQLGNTRTNKGLKLRHGAQERVFRLEFISNQDFTESEFMKWRETCALQGISMPTHDELEQKLKDIKEAMIYEFKEEDIEKIVREKERFKTNPYNYAMKKTQLMKERDMAQSRGDDLEASRIQQKIQALEERAEELDKLRTSTISSISYINDRNRKKNVEEAEKAIMEEVRRNKGKKADDPFTRRSTKPRMVFKVHDQENMEDAQMIIAAAEEEDERNRLAIEAAMTVAPHKEREKEPEKKREVARGGSKTDDLFSAHDFDIKIDLEVPLPNNPVNVTPKPMNMGKDTGPRRSLNLEDYKKKRGLI</sequence>
<evidence type="ECO:0000256" key="8">
    <source>
        <dbReference type="SAM" id="MobiDB-lite"/>
    </source>
</evidence>
<dbReference type="GO" id="GO:1990269">
    <property type="term" value="F:RNA polymerase II C-terminal domain phosphoserine binding"/>
    <property type="evidence" value="ECO:0007669"/>
    <property type="project" value="TreeGrafter"/>
</dbReference>
<dbReference type="PANTHER" id="PTHR13115">
    <property type="entry name" value="RNA POLYMERASE-ASSOCIATED PROTEIN RTF1 HOMOLOG"/>
    <property type="match status" value="1"/>
</dbReference>
<reference evidence="10 11" key="1">
    <citation type="submission" date="2017-12" db="EMBL/GenBank/DDBJ databases">
        <title>Hemimetabolous genomes reveal molecular basis of termite eusociality.</title>
        <authorList>
            <person name="Harrison M.C."/>
            <person name="Jongepier E."/>
            <person name="Robertson H.M."/>
            <person name="Arning N."/>
            <person name="Bitard-Feildel T."/>
            <person name="Chao H."/>
            <person name="Childers C.P."/>
            <person name="Dinh H."/>
            <person name="Doddapaneni H."/>
            <person name="Dugan S."/>
            <person name="Gowin J."/>
            <person name="Greiner C."/>
            <person name="Han Y."/>
            <person name="Hu H."/>
            <person name="Hughes D.S.T."/>
            <person name="Huylmans A.-K."/>
            <person name="Kemena C."/>
            <person name="Kremer L.P.M."/>
            <person name="Lee S.L."/>
            <person name="Lopez-Ezquerra A."/>
            <person name="Mallet L."/>
            <person name="Monroy-Kuhn J.M."/>
            <person name="Moser A."/>
            <person name="Murali S.C."/>
            <person name="Muzny D.M."/>
            <person name="Otani S."/>
            <person name="Piulachs M.-D."/>
            <person name="Poelchau M."/>
            <person name="Qu J."/>
            <person name="Schaub F."/>
            <person name="Wada-Katsumata A."/>
            <person name="Worley K.C."/>
            <person name="Xie Q."/>
            <person name="Ylla G."/>
            <person name="Poulsen M."/>
            <person name="Gibbs R.A."/>
            <person name="Schal C."/>
            <person name="Richards S."/>
            <person name="Belles X."/>
            <person name="Korb J."/>
            <person name="Bornberg-Bauer E."/>
        </authorList>
    </citation>
    <scope>NUCLEOTIDE SEQUENCE [LARGE SCALE GENOMIC DNA]</scope>
    <source>
        <tissue evidence="10">Whole body</tissue>
    </source>
</reference>
<feature type="compositionally biased region" description="Acidic residues" evidence="8">
    <location>
        <begin position="108"/>
        <end position="120"/>
    </location>
</feature>
<protein>
    <submittedName>
        <fullName evidence="10">RNA polymerase-associated protein Rtf1</fullName>
    </submittedName>
</protein>
<feature type="region of interest" description="Disordered" evidence="8">
    <location>
        <begin position="632"/>
        <end position="655"/>
    </location>
</feature>
<dbReference type="FunFam" id="3.90.70.200:FF:000001">
    <property type="entry name" value="RNA polymerase-associated protein RTF1 homolog"/>
    <property type="match status" value="1"/>
</dbReference>
<comment type="caution">
    <text evidence="10">The sequence shown here is derived from an EMBL/GenBank/DDBJ whole genome shotgun (WGS) entry which is preliminary data.</text>
</comment>
<evidence type="ECO:0000256" key="6">
    <source>
        <dbReference type="ARBA" id="ARBA00023163"/>
    </source>
</evidence>
<dbReference type="EMBL" id="NEVH01016288">
    <property type="protein sequence ID" value="PNF26357.1"/>
    <property type="molecule type" value="Genomic_DNA"/>
</dbReference>
<dbReference type="STRING" id="105785.A0A2J7QCQ3"/>
<dbReference type="InParanoid" id="A0A2J7QCQ3"/>
<feature type="compositionally biased region" description="Acidic residues" evidence="8">
    <location>
        <begin position="11"/>
        <end position="24"/>
    </location>
</feature>
<keyword evidence="5" id="KW-0010">Activator</keyword>
<evidence type="ECO:0000313" key="10">
    <source>
        <dbReference type="EMBL" id="PNF26357.1"/>
    </source>
</evidence>
<dbReference type="Proteomes" id="UP000235965">
    <property type="component" value="Unassembled WGS sequence"/>
</dbReference>
<dbReference type="OrthoDB" id="166375at2759"/>
<keyword evidence="7" id="KW-0539">Nucleus</keyword>
<keyword evidence="11" id="KW-1185">Reference proteome</keyword>
<dbReference type="FunCoup" id="A0A2J7QCQ3">
    <property type="interactions" value="2058"/>
</dbReference>
<keyword evidence="3" id="KW-0805">Transcription regulation</keyword>
<dbReference type="Pfam" id="PF03126">
    <property type="entry name" value="Plus-3"/>
    <property type="match status" value="1"/>
</dbReference>
<comment type="subcellular location">
    <subcellularLocation>
        <location evidence="1">Nucleus</location>
        <location evidence="1">Nucleoplasm</location>
    </subcellularLocation>
</comment>
<dbReference type="PROSITE" id="PS51360">
    <property type="entry name" value="PLUS3"/>
    <property type="match status" value="1"/>
</dbReference>
<feature type="compositionally biased region" description="Basic and acidic residues" evidence="8">
    <location>
        <begin position="235"/>
        <end position="265"/>
    </location>
</feature>
<dbReference type="SUPFAM" id="SSF159042">
    <property type="entry name" value="Plus3-like"/>
    <property type="match status" value="1"/>
</dbReference>
<feature type="compositionally biased region" description="Basic and acidic residues" evidence="8">
    <location>
        <begin position="691"/>
        <end position="703"/>
    </location>
</feature>
<organism evidence="10 11">
    <name type="scientific">Cryptotermes secundus</name>
    <dbReference type="NCBI Taxonomy" id="105785"/>
    <lineage>
        <taxon>Eukaryota</taxon>
        <taxon>Metazoa</taxon>
        <taxon>Ecdysozoa</taxon>
        <taxon>Arthropoda</taxon>
        <taxon>Hexapoda</taxon>
        <taxon>Insecta</taxon>
        <taxon>Pterygota</taxon>
        <taxon>Neoptera</taxon>
        <taxon>Polyneoptera</taxon>
        <taxon>Dictyoptera</taxon>
        <taxon>Blattodea</taxon>
        <taxon>Blattoidea</taxon>
        <taxon>Termitoidae</taxon>
        <taxon>Kalotermitidae</taxon>
        <taxon>Cryptotermitinae</taxon>
        <taxon>Cryptotermes</taxon>
    </lineage>
</organism>
<gene>
    <name evidence="10" type="primary">Rtf1</name>
    <name evidence="10" type="ORF">B7P43_G01759</name>
</gene>
<feature type="compositionally biased region" description="Acidic residues" evidence="8">
    <location>
        <begin position="130"/>
        <end position="145"/>
    </location>
</feature>
<dbReference type="SMART" id="SM00719">
    <property type="entry name" value="Plus3"/>
    <property type="match status" value="1"/>
</dbReference>
<feature type="compositionally biased region" description="Basic and acidic residues" evidence="8">
    <location>
        <begin position="153"/>
        <end position="227"/>
    </location>
</feature>
<dbReference type="PANTHER" id="PTHR13115:SF8">
    <property type="entry name" value="RNA POLYMERASE-ASSOCIATED PROTEIN RTF1 HOMOLOG"/>
    <property type="match status" value="1"/>
</dbReference>
<dbReference type="Gene3D" id="3.90.70.200">
    <property type="entry name" value="Plus-3 domain"/>
    <property type="match status" value="1"/>
</dbReference>
<feature type="compositionally biased region" description="Low complexity" evidence="8">
    <location>
        <begin position="313"/>
        <end position="322"/>
    </location>
</feature>
<feature type="compositionally biased region" description="Basic and acidic residues" evidence="8">
    <location>
        <begin position="299"/>
        <end position="310"/>
    </location>
</feature>
<evidence type="ECO:0000259" key="9">
    <source>
        <dbReference type="PROSITE" id="PS51360"/>
    </source>
</evidence>
<evidence type="ECO:0000256" key="1">
    <source>
        <dbReference type="ARBA" id="ARBA00004642"/>
    </source>
</evidence>
<dbReference type="GO" id="GO:0016593">
    <property type="term" value="C:Cdc73/Paf1 complex"/>
    <property type="evidence" value="ECO:0007669"/>
    <property type="project" value="TreeGrafter"/>
</dbReference>
<evidence type="ECO:0000256" key="5">
    <source>
        <dbReference type="ARBA" id="ARBA00023159"/>
    </source>
</evidence>
<dbReference type="InterPro" id="IPR004343">
    <property type="entry name" value="Plus-3_dom"/>
</dbReference>
<evidence type="ECO:0000313" key="11">
    <source>
        <dbReference type="Proteomes" id="UP000235965"/>
    </source>
</evidence>